<organism evidence="1 2">
    <name type="scientific">Hyalomma asiaticum</name>
    <name type="common">Tick</name>
    <dbReference type="NCBI Taxonomy" id="266040"/>
    <lineage>
        <taxon>Eukaryota</taxon>
        <taxon>Metazoa</taxon>
        <taxon>Ecdysozoa</taxon>
        <taxon>Arthropoda</taxon>
        <taxon>Chelicerata</taxon>
        <taxon>Arachnida</taxon>
        <taxon>Acari</taxon>
        <taxon>Parasitiformes</taxon>
        <taxon>Ixodida</taxon>
        <taxon>Ixodoidea</taxon>
        <taxon>Ixodidae</taxon>
        <taxon>Hyalomminae</taxon>
        <taxon>Hyalomma</taxon>
    </lineage>
</organism>
<keyword evidence="2" id="KW-1185">Reference proteome</keyword>
<gene>
    <name evidence="1" type="ORF">HPB50_026215</name>
</gene>
<protein>
    <submittedName>
        <fullName evidence="1">Uncharacterized protein</fullName>
    </submittedName>
</protein>
<evidence type="ECO:0000313" key="1">
    <source>
        <dbReference type="EMBL" id="KAH6929306.1"/>
    </source>
</evidence>
<reference evidence="1" key="1">
    <citation type="submission" date="2020-05" db="EMBL/GenBank/DDBJ databases">
        <title>Large-scale comparative analyses of tick genomes elucidate their genetic diversity and vector capacities.</title>
        <authorList>
            <person name="Jia N."/>
            <person name="Wang J."/>
            <person name="Shi W."/>
            <person name="Du L."/>
            <person name="Sun Y."/>
            <person name="Zhan W."/>
            <person name="Jiang J."/>
            <person name="Wang Q."/>
            <person name="Zhang B."/>
            <person name="Ji P."/>
            <person name="Sakyi L.B."/>
            <person name="Cui X."/>
            <person name="Yuan T."/>
            <person name="Jiang B."/>
            <person name="Yang W."/>
            <person name="Lam T.T.-Y."/>
            <person name="Chang Q."/>
            <person name="Ding S."/>
            <person name="Wang X."/>
            <person name="Zhu J."/>
            <person name="Ruan X."/>
            <person name="Zhao L."/>
            <person name="Wei J."/>
            <person name="Que T."/>
            <person name="Du C."/>
            <person name="Cheng J."/>
            <person name="Dai P."/>
            <person name="Han X."/>
            <person name="Huang E."/>
            <person name="Gao Y."/>
            <person name="Liu J."/>
            <person name="Shao H."/>
            <person name="Ye R."/>
            <person name="Li L."/>
            <person name="Wei W."/>
            <person name="Wang X."/>
            <person name="Wang C."/>
            <person name="Yang T."/>
            <person name="Huo Q."/>
            <person name="Li W."/>
            <person name="Guo W."/>
            <person name="Chen H."/>
            <person name="Zhou L."/>
            <person name="Ni X."/>
            <person name="Tian J."/>
            <person name="Zhou Y."/>
            <person name="Sheng Y."/>
            <person name="Liu T."/>
            <person name="Pan Y."/>
            <person name="Xia L."/>
            <person name="Li J."/>
            <person name="Zhao F."/>
            <person name="Cao W."/>
        </authorList>
    </citation>
    <scope>NUCLEOTIDE SEQUENCE</scope>
    <source>
        <strain evidence="1">Hyas-2018</strain>
    </source>
</reference>
<name>A0ACB7S5H9_HYAAI</name>
<evidence type="ECO:0000313" key="2">
    <source>
        <dbReference type="Proteomes" id="UP000821845"/>
    </source>
</evidence>
<sequence>MAATDSPTPAMSPGTLAEREAQAGPVVPLHRLRMGGKERGITAAQRNITERRLSLQDTNDATRPILAAIGKAPTSAMSRVLSTPLPSSASFRNHPPATSHLATGPPIASERPARGASTNSTQPLRCTSRRSSLESEPLSDEQGQQRSGPRPHRPSLAIGGHKIGAKKTGKRTSMTQGGKVALSGAPSPPPKTIVTSSDDLSTFFTVACNIFLSLCACCTFLRRNQQTIHRQLAVTTAIACALSSALSLSRNRANIYFVEYFGENPLGVLCMVIAYSLPFTKWLHGVFIDFDGTVRRLLWGAIITVAGSGLIKAVTTPCNPLYFAIPVTVAASTSLILPTSGLAVLTNLIDTGPVQMLLLGLVLKFIALVMILLTVKLNTAFLRLPRWFFTERRDQSVTTALYDSPDERVRRLYCTISVSRC</sequence>
<comment type="caution">
    <text evidence="1">The sequence shown here is derived from an EMBL/GenBank/DDBJ whole genome shotgun (WGS) entry which is preliminary data.</text>
</comment>
<accession>A0ACB7S5H9</accession>
<proteinExistence type="predicted"/>
<dbReference type="Proteomes" id="UP000821845">
    <property type="component" value="Chromosome 6"/>
</dbReference>
<dbReference type="EMBL" id="CM023486">
    <property type="protein sequence ID" value="KAH6929306.1"/>
    <property type="molecule type" value="Genomic_DNA"/>
</dbReference>